<evidence type="ECO:0008006" key="4">
    <source>
        <dbReference type="Google" id="ProtNLM"/>
    </source>
</evidence>
<dbReference type="GO" id="GO:0098703">
    <property type="term" value="P:calcium ion import across plasma membrane"/>
    <property type="evidence" value="ECO:0007669"/>
    <property type="project" value="InterPro"/>
</dbReference>
<keyword evidence="3" id="KW-1185">Reference proteome</keyword>
<dbReference type="EMBL" id="GL996502">
    <property type="protein sequence ID" value="EGW32186.1"/>
    <property type="molecule type" value="Genomic_DNA"/>
</dbReference>
<dbReference type="AlphaFoldDB" id="G3APL5"/>
<accession>G3APL5</accession>
<feature type="chain" id="PRO_5003442530" description="Stretch-activated cation channel Mid1" evidence="1">
    <location>
        <begin position="21"/>
        <end position="513"/>
    </location>
</feature>
<dbReference type="PANTHER" id="PTHR39142:SF1">
    <property type="entry name" value="AEL197CP"/>
    <property type="match status" value="1"/>
</dbReference>
<dbReference type="InterPro" id="IPR024338">
    <property type="entry name" value="MID1/Yam8"/>
</dbReference>
<evidence type="ECO:0000256" key="1">
    <source>
        <dbReference type="SAM" id="SignalP"/>
    </source>
</evidence>
<keyword evidence="1" id="KW-0732">Signal</keyword>
<feature type="signal peptide" evidence="1">
    <location>
        <begin position="1"/>
        <end position="20"/>
    </location>
</feature>
<sequence length="513" mass="57172">MINLSLLLLLLLGCFQPVFSIIQIDNDTLSDFDLAQRITSNNKSTGLQEFTPIIDTIVQSDVKYYSFDVNTTSGLGEFYELLVFITGNICTQPAGIPENDTSLAVYYSFNSSMFEDNEYGQMSLFSDGYMQALADLPIGQVQTTEGYQPPTVLYIAVRAPENTNSSASWTYQIGVSQNDLVFQWDDREWVKVLDTDDTSAIVVTGNLSISEQYRRDKTMPYSLYVYSYGMKDYFTGLNNSWCAIRNGPALIGPDSIATSFTNSLDGTRQQFVVTGLNASTRYIGYVVAGSIGATTGGVVFHPFTFETMENDACQLIYGLEFCTQVAYSVPRPQGDPSVNITKQLYDNYTENLYTNFSKALQQIPCDAKPDSVFSNMKTCNDCANAYKDWLCAVMIPRCSTKNITGYQLREPNDGRNAFINDVVVPNKTYFEVLPCVNTCYAIVRDCPSDFGFLCPTKLPMSYFWDVDTGEGNEQWPSCNYVGKVVAIQSSRAFKLVLNYGVLLVLLLGSYSVI</sequence>
<dbReference type="STRING" id="619300.G3APL5"/>
<dbReference type="KEGG" id="spaa:SPAPADRAFT_137955"/>
<dbReference type="GeneID" id="18870086"/>
<evidence type="ECO:0000313" key="2">
    <source>
        <dbReference type="EMBL" id="EGW32186.1"/>
    </source>
</evidence>
<dbReference type="RefSeq" id="XP_007375462.1">
    <property type="nucleotide sequence ID" value="XM_007375400.1"/>
</dbReference>
<dbReference type="FunCoup" id="G3APL5">
    <property type="interactions" value="48"/>
</dbReference>
<dbReference type="OrthoDB" id="5405745at2759"/>
<dbReference type="eggNOG" id="ENOG502QTEW">
    <property type="taxonomic scope" value="Eukaryota"/>
</dbReference>
<dbReference type="Pfam" id="PF12929">
    <property type="entry name" value="Mid1"/>
    <property type="match status" value="1"/>
</dbReference>
<protein>
    <recommendedName>
        <fullName evidence="4">Stretch-activated cation channel Mid1</fullName>
    </recommendedName>
</protein>
<reference evidence="2 3" key="1">
    <citation type="journal article" date="2011" name="Proc. Natl. Acad. Sci. U.S.A.">
        <title>Comparative genomics of xylose-fermenting fungi for enhanced biofuel production.</title>
        <authorList>
            <person name="Wohlbach D.J."/>
            <person name="Kuo A."/>
            <person name="Sato T.K."/>
            <person name="Potts K.M."/>
            <person name="Salamov A.A."/>
            <person name="LaButti K.M."/>
            <person name="Sun H."/>
            <person name="Clum A."/>
            <person name="Pangilinan J.L."/>
            <person name="Lindquist E.A."/>
            <person name="Lucas S."/>
            <person name="Lapidus A."/>
            <person name="Jin M."/>
            <person name="Gunawan C."/>
            <person name="Balan V."/>
            <person name="Dale B.E."/>
            <person name="Jeffries T.W."/>
            <person name="Zinkel R."/>
            <person name="Barry K.W."/>
            <person name="Grigoriev I.V."/>
            <person name="Gasch A.P."/>
        </authorList>
    </citation>
    <scope>NUCLEOTIDE SEQUENCE [LARGE SCALE GENOMIC DNA]</scope>
    <source>
        <strain evidence="3">NRRL Y-27907 / 11-Y1</strain>
    </source>
</reference>
<dbReference type="PANTHER" id="PTHR39142">
    <property type="entry name" value="MID1P"/>
    <property type="match status" value="1"/>
</dbReference>
<dbReference type="InParanoid" id="G3APL5"/>
<dbReference type="Proteomes" id="UP000000709">
    <property type="component" value="Unassembled WGS sequence"/>
</dbReference>
<proteinExistence type="predicted"/>
<evidence type="ECO:0000313" key="3">
    <source>
        <dbReference type="Proteomes" id="UP000000709"/>
    </source>
</evidence>
<gene>
    <name evidence="2" type="ORF">SPAPADRAFT_137955</name>
</gene>
<name>G3APL5_SPAPN</name>
<organism evidence="3">
    <name type="scientific">Spathaspora passalidarum (strain NRRL Y-27907 / 11-Y1)</name>
    <dbReference type="NCBI Taxonomy" id="619300"/>
    <lineage>
        <taxon>Eukaryota</taxon>
        <taxon>Fungi</taxon>
        <taxon>Dikarya</taxon>
        <taxon>Ascomycota</taxon>
        <taxon>Saccharomycotina</taxon>
        <taxon>Pichiomycetes</taxon>
        <taxon>Debaryomycetaceae</taxon>
        <taxon>Spathaspora</taxon>
    </lineage>
</organism>
<dbReference type="OMA" id="YEILPCI"/>
<dbReference type="GO" id="GO:0005262">
    <property type="term" value="F:calcium channel activity"/>
    <property type="evidence" value="ECO:0007669"/>
    <property type="project" value="InterPro"/>
</dbReference>
<dbReference type="HOGENOM" id="CLU_018731_1_0_1"/>